<feature type="region of interest" description="Disordered" evidence="1">
    <location>
        <begin position="1"/>
        <end position="53"/>
    </location>
</feature>
<dbReference type="Gramene" id="AET1Gv20923300.16">
    <property type="protein sequence ID" value="AET1Gv20923300.16"/>
    <property type="gene ID" value="AET1Gv20923300"/>
</dbReference>
<organism evidence="2 3">
    <name type="scientific">Aegilops tauschii subsp. strangulata</name>
    <name type="common">Goatgrass</name>
    <dbReference type="NCBI Taxonomy" id="200361"/>
    <lineage>
        <taxon>Eukaryota</taxon>
        <taxon>Viridiplantae</taxon>
        <taxon>Streptophyta</taxon>
        <taxon>Embryophyta</taxon>
        <taxon>Tracheophyta</taxon>
        <taxon>Spermatophyta</taxon>
        <taxon>Magnoliopsida</taxon>
        <taxon>Liliopsida</taxon>
        <taxon>Poales</taxon>
        <taxon>Poaceae</taxon>
        <taxon>BOP clade</taxon>
        <taxon>Pooideae</taxon>
        <taxon>Triticodae</taxon>
        <taxon>Triticeae</taxon>
        <taxon>Triticinae</taxon>
        <taxon>Aegilops</taxon>
    </lineage>
</organism>
<feature type="compositionally biased region" description="Basic and acidic residues" evidence="1">
    <location>
        <begin position="1"/>
        <end position="11"/>
    </location>
</feature>
<evidence type="ECO:0000313" key="2">
    <source>
        <dbReference type="EnsemblPlants" id="AET1Gv20923300.16"/>
    </source>
</evidence>
<reference evidence="2" key="5">
    <citation type="journal article" date="2021" name="G3 (Bethesda)">
        <title>Aegilops tauschii genome assembly Aet v5.0 features greater sequence contiguity and improved annotation.</title>
        <authorList>
            <person name="Wang L."/>
            <person name="Zhu T."/>
            <person name="Rodriguez J.C."/>
            <person name="Deal K.R."/>
            <person name="Dubcovsky J."/>
            <person name="McGuire P.E."/>
            <person name="Lux T."/>
            <person name="Spannagl M."/>
            <person name="Mayer K.F.X."/>
            <person name="Baldrich P."/>
            <person name="Meyers B.C."/>
            <person name="Huo N."/>
            <person name="Gu Y.Q."/>
            <person name="Zhou H."/>
            <person name="Devos K.M."/>
            <person name="Bennetzen J.L."/>
            <person name="Unver T."/>
            <person name="Budak H."/>
            <person name="Gulick P.J."/>
            <person name="Galiba G."/>
            <person name="Kalapos B."/>
            <person name="Nelson D.R."/>
            <person name="Li P."/>
            <person name="You F.M."/>
            <person name="Luo M.C."/>
            <person name="Dvorak J."/>
        </authorList>
    </citation>
    <scope>NUCLEOTIDE SEQUENCE [LARGE SCALE GENOMIC DNA]</scope>
    <source>
        <strain evidence="2">cv. AL8/78</strain>
    </source>
</reference>
<dbReference type="Proteomes" id="UP000015105">
    <property type="component" value="Chromosome 1D"/>
</dbReference>
<name>A0A452ZUK9_AEGTS</name>
<accession>A0A452ZUK9</accession>
<keyword evidence="3" id="KW-1185">Reference proteome</keyword>
<sequence length="133" mass="14694">MDSPDFRRRESEDNETCPRRFAAADGAPPPAIFSTPDHGVGTSASSGSKFPIADDNSLVRHPAMHSSILMPPCTVEPREMMTPDPSARYIHGEQVREDFVPKTNMGFVTEEEGYFYILQARGGTETCKDVKES</sequence>
<reference evidence="2" key="3">
    <citation type="journal article" date="2017" name="Nature">
        <title>Genome sequence of the progenitor of the wheat D genome Aegilops tauschii.</title>
        <authorList>
            <person name="Luo M.C."/>
            <person name="Gu Y.Q."/>
            <person name="Puiu D."/>
            <person name="Wang H."/>
            <person name="Twardziok S.O."/>
            <person name="Deal K.R."/>
            <person name="Huo N."/>
            <person name="Zhu T."/>
            <person name="Wang L."/>
            <person name="Wang Y."/>
            <person name="McGuire P.E."/>
            <person name="Liu S."/>
            <person name="Long H."/>
            <person name="Ramasamy R.K."/>
            <person name="Rodriguez J.C."/>
            <person name="Van S.L."/>
            <person name="Yuan L."/>
            <person name="Wang Z."/>
            <person name="Xia Z."/>
            <person name="Xiao L."/>
            <person name="Anderson O.D."/>
            <person name="Ouyang S."/>
            <person name="Liang Y."/>
            <person name="Zimin A.V."/>
            <person name="Pertea G."/>
            <person name="Qi P."/>
            <person name="Bennetzen J.L."/>
            <person name="Dai X."/>
            <person name="Dawson M.W."/>
            <person name="Muller H.G."/>
            <person name="Kugler K."/>
            <person name="Rivarola-Duarte L."/>
            <person name="Spannagl M."/>
            <person name="Mayer K.F.X."/>
            <person name="Lu F.H."/>
            <person name="Bevan M.W."/>
            <person name="Leroy P."/>
            <person name="Li P."/>
            <person name="You F.M."/>
            <person name="Sun Q."/>
            <person name="Liu Z."/>
            <person name="Lyons E."/>
            <person name="Wicker T."/>
            <person name="Salzberg S.L."/>
            <person name="Devos K.M."/>
            <person name="Dvorak J."/>
        </authorList>
    </citation>
    <scope>NUCLEOTIDE SEQUENCE [LARGE SCALE GENOMIC DNA]</scope>
    <source>
        <strain evidence="2">cv. AL8/78</strain>
    </source>
</reference>
<reference evidence="3" key="2">
    <citation type="journal article" date="2017" name="Nat. Plants">
        <title>The Aegilops tauschii genome reveals multiple impacts of transposons.</title>
        <authorList>
            <person name="Zhao G."/>
            <person name="Zou C."/>
            <person name="Li K."/>
            <person name="Wang K."/>
            <person name="Li T."/>
            <person name="Gao L."/>
            <person name="Zhang X."/>
            <person name="Wang H."/>
            <person name="Yang Z."/>
            <person name="Liu X."/>
            <person name="Jiang W."/>
            <person name="Mao L."/>
            <person name="Kong X."/>
            <person name="Jiao Y."/>
            <person name="Jia J."/>
        </authorList>
    </citation>
    <scope>NUCLEOTIDE SEQUENCE [LARGE SCALE GENOMIC DNA]</scope>
    <source>
        <strain evidence="3">cv. AL8/78</strain>
    </source>
</reference>
<reference evidence="2" key="4">
    <citation type="submission" date="2019-03" db="UniProtKB">
        <authorList>
            <consortium name="EnsemblPlants"/>
        </authorList>
    </citation>
    <scope>IDENTIFICATION</scope>
</reference>
<protein>
    <submittedName>
        <fullName evidence="2">Uncharacterized protein</fullName>
    </submittedName>
</protein>
<dbReference type="EnsemblPlants" id="AET1Gv20923300.16">
    <property type="protein sequence ID" value="AET1Gv20923300.16"/>
    <property type="gene ID" value="AET1Gv20923300"/>
</dbReference>
<evidence type="ECO:0000256" key="1">
    <source>
        <dbReference type="SAM" id="MobiDB-lite"/>
    </source>
</evidence>
<proteinExistence type="predicted"/>
<reference evidence="3" key="1">
    <citation type="journal article" date="2014" name="Science">
        <title>Ancient hybridizations among the ancestral genomes of bread wheat.</title>
        <authorList>
            <consortium name="International Wheat Genome Sequencing Consortium,"/>
            <person name="Marcussen T."/>
            <person name="Sandve S.R."/>
            <person name="Heier L."/>
            <person name="Spannagl M."/>
            <person name="Pfeifer M."/>
            <person name="Jakobsen K.S."/>
            <person name="Wulff B.B."/>
            <person name="Steuernagel B."/>
            <person name="Mayer K.F."/>
            <person name="Olsen O.A."/>
        </authorList>
    </citation>
    <scope>NUCLEOTIDE SEQUENCE [LARGE SCALE GENOMIC DNA]</scope>
    <source>
        <strain evidence="3">cv. AL8/78</strain>
    </source>
</reference>
<evidence type="ECO:0000313" key="3">
    <source>
        <dbReference type="Proteomes" id="UP000015105"/>
    </source>
</evidence>
<dbReference type="AlphaFoldDB" id="A0A452ZUK9"/>